<evidence type="ECO:0000313" key="2">
    <source>
        <dbReference type="Proteomes" id="UP001597176"/>
    </source>
</evidence>
<gene>
    <name evidence="1" type="ORF">ACFQ4G_06105</name>
</gene>
<evidence type="ECO:0000313" key="1">
    <source>
        <dbReference type="EMBL" id="MFD1301157.1"/>
    </source>
</evidence>
<comment type="caution">
    <text evidence="1">The sequence shown here is derived from an EMBL/GenBank/DDBJ whole genome shotgun (WGS) entry which is preliminary data.</text>
</comment>
<proteinExistence type="predicted"/>
<dbReference type="Proteomes" id="UP001597176">
    <property type="component" value="Unassembled WGS sequence"/>
</dbReference>
<reference evidence="2" key="1">
    <citation type="journal article" date="2019" name="Int. J. Syst. Evol. Microbiol.">
        <title>The Global Catalogue of Microorganisms (GCM) 10K type strain sequencing project: providing services to taxonomists for standard genome sequencing and annotation.</title>
        <authorList>
            <consortium name="The Broad Institute Genomics Platform"/>
            <consortium name="The Broad Institute Genome Sequencing Center for Infectious Disease"/>
            <person name="Wu L."/>
            <person name="Ma J."/>
        </authorList>
    </citation>
    <scope>NUCLEOTIDE SEQUENCE [LARGE SCALE GENOMIC DNA]</scope>
    <source>
        <strain evidence="2">CCUG 56108</strain>
    </source>
</reference>
<keyword evidence="2" id="KW-1185">Reference proteome</keyword>
<dbReference type="RefSeq" id="WP_238208492.1">
    <property type="nucleotide sequence ID" value="NZ_JBHTND010000006.1"/>
</dbReference>
<protein>
    <submittedName>
        <fullName evidence="1">Uncharacterized protein</fullName>
    </submittedName>
</protein>
<sequence length="50" mass="5380">MDALSRCFPISVTPSFGAVLGESPVRLRFVNTPPSAAYQLNGNITIFAPR</sequence>
<dbReference type="EMBL" id="JBHTND010000006">
    <property type="protein sequence ID" value="MFD1301157.1"/>
    <property type="molecule type" value="Genomic_DNA"/>
</dbReference>
<accession>A0ABW3WUZ0</accession>
<organism evidence="1 2">
    <name type="scientific">Methylobacterium marchantiae</name>
    <dbReference type="NCBI Taxonomy" id="600331"/>
    <lineage>
        <taxon>Bacteria</taxon>
        <taxon>Pseudomonadati</taxon>
        <taxon>Pseudomonadota</taxon>
        <taxon>Alphaproteobacteria</taxon>
        <taxon>Hyphomicrobiales</taxon>
        <taxon>Methylobacteriaceae</taxon>
        <taxon>Methylobacterium</taxon>
    </lineage>
</organism>
<name>A0ABW3WUZ0_9HYPH</name>